<dbReference type="STRING" id="114155.A0A4Q9PHJ7"/>
<keyword evidence="2" id="KW-1185">Reference proteome</keyword>
<protein>
    <submittedName>
        <fullName evidence="1">Uncharacterized protein</fullName>
    </submittedName>
</protein>
<dbReference type="EMBL" id="ML145223">
    <property type="protein sequence ID" value="TBU53152.1"/>
    <property type="molecule type" value="Genomic_DNA"/>
</dbReference>
<sequence>MSGHNVAIQRISNAVSAPAFDIADGTLRRHVYNDIKDNVLPLVPSTATPPLPVLVYAVHNIIQPSFVLGQIPDLLSLLAHIEVFRLNTIEKINRILRRDKTLRRDRSPSVRLLADHDRDDLERIVSPSRVQAARKVYRQIVHGCSLLHIHHIWRTSPGGPSPLPFLIQYFPYFVQRDQDAAPQCTVALSTYPWHYNLSRPEQRENEEIGEVAANFILGASQYLDDKEGYCRENGYDADEPFEAIFPPPRQDANVNAIDKYMSVVTGAADTLQAILEDAES</sequence>
<reference evidence="1 2" key="1">
    <citation type="submission" date="2019-01" db="EMBL/GenBank/DDBJ databases">
        <title>Draft genome sequences of three monokaryotic isolates of the white-rot basidiomycete fungus Dichomitus squalens.</title>
        <authorList>
            <consortium name="DOE Joint Genome Institute"/>
            <person name="Lopez S.C."/>
            <person name="Andreopoulos B."/>
            <person name="Pangilinan J."/>
            <person name="Lipzen A."/>
            <person name="Riley R."/>
            <person name="Ahrendt S."/>
            <person name="Ng V."/>
            <person name="Barry K."/>
            <person name="Daum C."/>
            <person name="Grigoriev I.V."/>
            <person name="Hilden K.S."/>
            <person name="Makela M.R."/>
            <person name="de Vries R.P."/>
        </authorList>
    </citation>
    <scope>NUCLEOTIDE SEQUENCE [LARGE SCALE GENOMIC DNA]</scope>
    <source>
        <strain evidence="1 2">CBS 464.89</strain>
    </source>
</reference>
<organism evidence="1 2">
    <name type="scientific">Dichomitus squalens</name>
    <dbReference type="NCBI Taxonomy" id="114155"/>
    <lineage>
        <taxon>Eukaryota</taxon>
        <taxon>Fungi</taxon>
        <taxon>Dikarya</taxon>
        <taxon>Basidiomycota</taxon>
        <taxon>Agaricomycotina</taxon>
        <taxon>Agaricomycetes</taxon>
        <taxon>Polyporales</taxon>
        <taxon>Polyporaceae</taxon>
        <taxon>Dichomitus</taxon>
    </lineage>
</organism>
<dbReference type="Proteomes" id="UP000292082">
    <property type="component" value="Unassembled WGS sequence"/>
</dbReference>
<accession>A0A4Q9PHJ7</accession>
<evidence type="ECO:0000313" key="2">
    <source>
        <dbReference type="Proteomes" id="UP000292082"/>
    </source>
</evidence>
<proteinExistence type="predicted"/>
<gene>
    <name evidence="1" type="ORF">BD310DRAFT_179628</name>
</gene>
<evidence type="ECO:0000313" key="1">
    <source>
        <dbReference type="EMBL" id="TBU53152.1"/>
    </source>
</evidence>
<dbReference type="AlphaFoldDB" id="A0A4Q9PHJ7"/>
<name>A0A4Q9PHJ7_9APHY</name>